<dbReference type="InterPro" id="IPR001789">
    <property type="entry name" value="Sig_transdc_resp-reg_receiver"/>
</dbReference>
<dbReference type="InterPro" id="IPR036388">
    <property type="entry name" value="WH-like_DNA-bd_sf"/>
</dbReference>
<feature type="domain" description="Response regulatory" evidence="5">
    <location>
        <begin position="179"/>
        <end position="297"/>
    </location>
</feature>
<sequence length="319" mass="34534">MIGDMEGTSLRLLDLEFDPHVRSMSVSGQRTVLDRRSWSVFAALAKRLGECVSKEELLRAAWPHQLVHENSLAKAISKLRRTISGSGLEIVAAYGVGYILREAARDQAPALENEEPVGPARSVAKSIRSRCSTSAVVVAALLVILSAVGITGAFAPAQRAVPIRTAPPLTHDAPNAVATILWVDDHPSNNRLEIAAFKQHRIAVHLAGSTEDALKLVAMNRYALLISDLGRGDDRLAGLRMIEAMQDRRMMVPVIIYTMRPKDRAGQEAQRRMVTAAGAIDLAVTPQEVRAKVLKRLAPSTEAQGEAAVGLGQAEHRTD</sequence>
<evidence type="ECO:0000313" key="7">
    <source>
        <dbReference type="EMBL" id="MCW3798463.1"/>
    </source>
</evidence>
<feature type="modified residue" description="4-aspartylphosphate" evidence="2">
    <location>
        <position position="228"/>
    </location>
</feature>
<keyword evidence="8" id="KW-1185">Reference proteome</keyword>
<dbReference type="SUPFAM" id="SSF46894">
    <property type="entry name" value="C-terminal effector domain of the bipartite response regulators"/>
    <property type="match status" value="1"/>
</dbReference>
<comment type="caution">
    <text evidence="7">The sequence shown here is derived from an EMBL/GenBank/DDBJ whole genome shotgun (WGS) entry which is preliminary data.</text>
</comment>
<dbReference type="Gene3D" id="3.40.50.2300">
    <property type="match status" value="1"/>
</dbReference>
<dbReference type="InterPro" id="IPR016032">
    <property type="entry name" value="Sig_transdc_resp-reg_C-effctor"/>
</dbReference>
<keyword evidence="4" id="KW-0472">Membrane</keyword>
<dbReference type="SUPFAM" id="SSF52172">
    <property type="entry name" value="CheY-like"/>
    <property type="match status" value="1"/>
</dbReference>
<gene>
    <name evidence="7" type="ORF">OMW55_11670</name>
</gene>
<dbReference type="RefSeq" id="WP_264883313.1">
    <property type="nucleotide sequence ID" value="NZ_JAPDOB010000002.1"/>
</dbReference>
<dbReference type="Pfam" id="PF00486">
    <property type="entry name" value="Trans_reg_C"/>
    <property type="match status" value="1"/>
</dbReference>
<evidence type="ECO:0000256" key="2">
    <source>
        <dbReference type="PROSITE-ProRule" id="PRU00169"/>
    </source>
</evidence>
<keyword evidence="4" id="KW-0812">Transmembrane</keyword>
<dbReference type="Proteomes" id="UP001526246">
    <property type="component" value="Unassembled WGS sequence"/>
</dbReference>
<feature type="transmembrane region" description="Helical" evidence="4">
    <location>
        <begin position="135"/>
        <end position="155"/>
    </location>
</feature>
<evidence type="ECO:0000256" key="1">
    <source>
        <dbReference type="ARBA" id="ARBA00023125"/>
    </source>
</evidence>
<dbReference type="PROSITE" id="PS51755">
    <property type="entry name" value="OMPR_PHOB"/>
    <property type="match status" value="1"/>
</dbReference>
<evidence type="ECO:0000259" key="5">
    <source>
        <dbReference type="PROSITE" id="PS50110"/>
    </source>
</evidence>
<dbReference type="InterPro" id="IPR011006">
    <property type="entry name" value="CheY-like_superfamily"/>
</dbReference>
<reference evidence="7 8" key="1">
    <citation type="submission" date="2022-10" db="EMBL/GenBank/DDBJ databases">
        <title>Sphingomonas sp.</title>
        <authorList>
            <person name="Jin C."/>
        </authorList>
    </citation>
    <scope>NUCLEOTIDE SEQUENCE [LARGE SCALE GENOMIC DNA]</scope>
    <source>
        <strain evidence="7 8">BN140010</strain>
    </source>
</reference>
<dbReference type="Pfam" id="PF00072">
    <property type="entry name" value="Response_reg"/>
    <property type="match status" value="1"/>
</dbReference>
<evidence type="ECO:0000259" key="6">
    <source>
        <dbReference type="PROSITE" id="PS51755"/>
    </source>
</evidence>
<feature type="domain" description="OmpR/PhoB-type" evidence="6">
    <location>
        <begin position="7"/>
        <end position="102"/>
    </location>
</feature>
<evidence type="ECO:0000256" key="4">
    <source>
        <dbReference type="SAM" id="Phobius"/>
    </source>
</evidence>
<proteinExistence type="predicted"/>
<evidence type="ECO:0000256" key="3">
    <source>
        <dbReference type="PROSITE-ProRule" id="PRU01091"/>
    </source>
</evidence>
<dbReference type="CDD" id="cd00156">
    <property type="entry name" value="REC"/>
    <property type="match status" value="1"/>
</dbReference>
<feature type="DNA-binding region" description="OmpR/PhoB-type" evidence="3">
    <location>
        <begin position="7"/>
        <end position="102"/>
    </location>
</feature>
<keyword evidence="1 3" id="KW-0238">DNA-binding</keyword>
<name>A0ABT3JHD3_9SPHN</name>
<dbReference type="SMART" id="SM00862">
    <property type="entry name" value="Trans_reg_C"/>
    <property type="match status" value="1"/>
</dbReference>
<organism evidence="7 8">
    <name type="scientific">Sphingomonas arvum</name>
    <dbReference type="NCBI Taxonomy" id="2992113"/>
    <lineage>
        <taxon>Bacteria</taxon>
        <taxon>Pseudomonadati</taxon>
        <taxon>Pseudomonadota</taxon>
        <taxon>Alphaproteobacteria</taxon>
        <taxon>Sphingomonadales</taxon>
        <taxon>Sphingomonadaceae</taxon>
        <taxon>Sphingomonas</taxon>
    </lineage>
</organism>
<protein>
    <submittedName>
        <fullName evidence="7">Winged helix-turn-helix domain-containing protein</fullName>
    </submittedName>
</protein>
<keyword evidence="2" id="KW-0597">Phosphoprotein</keyword>
<dbReference type="PROSITE" id="PS50110">
    <property type="entry name" value="RESPONSE_REGULATORY"/>
    <property type="match status" value="1"/>
</dbReference>
<keyword evidence="4" id="KW-1133">Transmembrane helix</keyword>
<evidence type="ECO:0000313" key="8">
    <source>
        <dbReference type="Proteomes" id="UP001526246"/>
    </source>
</evidence>
<dbReference type="CDD" id="cd00383">
    <property type="entry name" value="trans_reg_C"/>
    <property type="match status" value="1"/>
</dbReference>
<dbReference type="EMBL" id="JAPDOB010000002">
    <property type="protein sequence ID" value="MCW3798463.1"/>
    <property type="molecule type" value="Genomic_DNA"/>
</dbReference>
<dbReference type="InterPro" id="IPR001867">
    <property type="entry name" value="OmpR/PhoB-type_DNA-bd"/>
</dbReference>
<dbReference type="Gene3D" id="1.10.10.10">
    <property type="entry name" value="Winged helix-like DNA-binding domain superfamily/Winged helix DNA-binding domain"/>
    <property type="match status" value="1"/>
</dbReference>
<accession>A0ABT3JHD3</accession>